<feature type="transmembrane region" description="Helical" evidence="24">
    <location>
        <begin position="136"/>
        <end position="154"/>
    </location>
</feature>
<dbReference type="EMBL" id="FNQF01000002">
    <property type="protein sequence ID" value="SDZ89249.1"/>
    <property type="molecule type" value="Genomic_DNA"/>
</dbReference>
<evidence type="ECO:0000256" key="13">
    <source>
        <dbReference type="ARBA" id="ARBA00022989"/>
    </source>
</evidence>
<evidence type="ECO:0000256" key="23">
    <source>
        <dbReference type="ARBA" id="ARBA00033406"/>
    </source>
</evidence>
<feature type="transmembrane region" description="Helical" evidence="24">
    <location>
        <begin position="175"/>
        <end position="193"/>
    </location>
</feature>
<sequence>MNELIKRSITGILYVAVIVSTAFFNHYAFIAFFALVGLICLKELQELLDFKNYLSYFVLIILLVLFNSVEYNQAIIVALMAITLIVKFFLLRDLYKSNTINLFTSKKHLITLFYLVPSIVFITLIPVFNGDYKPQILIGMFIMIWCNDSFAYLVGKNFGKNKLFESISPKKTIEGFIGGLVFSVVSAFFLEHYFGILDIYTWIVMSIIVSIFGTLGDLVQSKFKRRADVKDSGTIMPGHGGIFDRMDSMLFSSTFVYLFLIIVDYVS</sequence>
<evidence type="ECO:0000256" key="21">
    <source>
        <dbReference type="ARBA" id="ARBA00032396"/>
    </source>
</evidence>
<keyword evidence="8" id="KW-1003">Cell membrane</keyword>
<dbReference type="GO" id="GO:0016024">
    <property type="term" value="P:CDP-diacylglycerol biosynthetic process"/>
    <property type="evidence" value="ECO:0007669"/>
    <property type="project" value="TreeGrafter"/>
</dbReference>
<comment type="pathway">
    <text evidence="3">Phospholipid metabolism; CDP-diacylglycerol biosynthesis; CDP-diacylglycerol from sn-glycerol 3-phosphate: step 3/3.</text>
</comment>
<evidence type="ECO:0000256" key="16">
    <source>
        <dbReference type="ARBA" id="ARBA00023209"/>
    </source>
</evidence>
<feature type="transmembrane region" description="Helical" evidence="24">
    <location>
        <begin position="199"/>
        <end position="219"/>
    </location>
</feature>
<keyword evidence="11 24" id="KW-0812">Transmembrane</keyword>
<evidence type="ECO:0000256" key="24">
    <source>
        <dbReference type="SAM" id="Phobius"/>
    </source>
</evidence>
<dbReference type="STRING" id="908615.SAMN05421540_10297"/>
<accession>A0A1H3WQ37</accession>
<feature type="transmembrane region" description="Helical" evidence="24">
    <location>
        <begin position="249"/>
        <end position="266"/>
    </location>
</feature>
<dbReference type="AlphaFoldDB" id="A0A1H3WQ37"/>
<evidence type="ECO:0000256" key="3">
    <source>
        <dbReference type="ARBA" id="ARBA00005119"/>
    </source>
</evidence>
<comment type="similarity">
    <text evidence="5">Belongs to the CDS family.</text>
</comment>
<keyword evidence="13 24" id="KW-1133">Transmembrane helix</keyword>
<evidence type="ECO:0000256" key="2">
    <source>
        <dbReference type="ARBA" id="ARBA00004651"/>
    </source>
</evidence>
<keyword evidence="9" id="KW-0444">Lipid biosynthesis</keyword>
<proteinExistence type="inferred from homology"/>
<reference evidence="25 26" key="1">
    <citation type="submission" date="2016-10" db="EMBL/GenBank/DDBJ databases">
        <authorList>
            <person name="de Groot N.N."/>
        </authorList>
    </citation>
    <scope>NUCLEOTIDE SEQUENCE [LARGE SCALE GENOMIC DNA]</scope>
    <source>
        <strain evidence="25 26">DSM 23581</strain>
    </source>
</reference>
<evidence type="ECO:0000256" key="17">
    <source>
        <dbReference type="ARBA" id="ARBA00023264"/>
    </source>
</evidence>
<feature type="transmembrane region" description="Helical" evidence="24">
    <location>
        <begin position="112"/>
        <end position="130"/>
    </location>
</feature>
<feature type="transmembrane region" description="Helical" evidence="24">
    <location>
        <begin position="75"/>
        <end position="91"/>
    </location>
</feature>
<comment type="subcellular location">
    <subcellularLocation>
        <location evidence="2">Cell membrane</location>
        <topology evidence="2">Multi-pass membrane protein</topology>
    </subcellularLocation>
</comment>
<gene>
    <name evidence="25" type="ORF">SAMN05421540_10297</name>
</gene>
<comment type="pathway">
    <text evidence="4">Lipid metabolism.</text>
</comment>
<evidence type="ECO:0000256" key="4">
    <source>
        <dbReference type="ARBA" id="ARBA00005189"/>
    </source>
</evidence>
<dbReference type="Proteomes" id="UP000198820">
    <property type="component" value="Unassembled WGS sequence"/>
</dbReference>
<keyword evidence="17" id="KW-1208">Phospholipid metabolism</keyword>
<evidence type="ECO:0000256" key="10">
    <source>
        <dbReference type="ARBA" id="ARBA00022679"/>
    </source>
</evidence>
<dbReference type="RefSeq" id="WP_093239068.1">
    <property type="nucleotide sequence ID" value="NZ_FNQF01000002.1"/>
</dbReference>
<evidence type="ECO:0000256" key="8">
    <source>
        <dbReference type="ARBA" id="ARBA00022475"/>
    </source>
</evidence>
<evidence type="ECO:0000256" key="7">
    <source>
        <dbReference type="ARBA" id="ARBA00019373"/>
    </source>
</evidence>
<keyword evidence="15 24" id="KW-0472">Membrane</keyword>
<evidence type="ECO:0000256" key="15">
    <source>
        <dbReference type="ARBA" id="ARBA00023136"/>
    </source>
</evidence>
<dbReference type="Pfam" id="PF01148">
    <property type="entry name" value="CTP_transf_1"/>
    <property type="match status" value="1"/>
</dbReference>
<name>A0A1H3WQ37_9FLAO</name>
<comment type="catalytic activity">
    <reaction evidence="1">
        <text>a 1,2-diacyl-sn-glycero-3-phosphate + CTP + H(+) = a CDP-1,2-diacyl-sn-glycerol + diphosphate</text>
        <dbReference type="Rhea" id="RHEA:16229"/>
        <dbReference type="ChEBI" id="CHEBI:15378"/>
        <dbReference type="ChEBI" id="CHEBI:33019"/>
        <dbReference type="ChEBI" id="CHEBI:37563"/>
        <dbReference type="ChEBI" id="CHEBI:58332"/>
        <dbReference type="ChEBI" id="CHEBI:58608"/>
        <dbReference type="EC" id="2.7.7.41"/>
    </reaction>
</comment>
<evidence type="ECO:0000256" key="14">
    <source>
        <dbReference type="ARBA" id="ARBA00023098"/>
    </source>
</evidence>
<organism evidence="25 26">
    <name type="scientific">Psychroflexus halocasei</name>
    <dbReference type="NCBI Taxonomy" id="908615"/>
    <lineage>
        <taxon>Bacteria</taxon>
        <taxon>Pseudomonadati</taxon>
        <taxon>Bacteroidota</taxon>
        <taxon>Flavobacteriia</taxon>
        <taxon>Flavobacteriales</taxon>
        <taxon>Flavobacteriaceae</taxon>
        <taxon>Psychroflexus</taxon>
    </lineage>
</organism>
<dbReference type="GO" id="GO:0004605">
    <property type="term" value="F:phosphatidate cytidylyltransferase activity"/>
    <property type="evidence" value="ECO:0007669"/>
    <property type="project" value="UniProtKB-EC"/>
</dbReference>
<evidence type="ECO:0000256" key="20">
    <source>
        <dbReference type="ARBA" id="ARBA00032253"/>
    </source>
</evidence>
<feature type="transmembrane region" description="Helical" evidence="24">
    <location>
        <begin position="53"/>
        <end position="69"/>
    </location>
</feature>
<dbReference type="EC" id="2.7.7.41" evidence="6"/>
<keyword evidence="10 25" id="KW-0808">Transferase</keyword>
<dbReference type="PANTHER" id="PTHR46382:SF1">
    <property type="entry name" value="PHOSPHATIDATE CYTIDYLYLTRANSFERASE"/>
    <property type="match status" value="1"/>
</dbReference>
<evidence type="ECO:0000256" key="18">
    <source>
        <dbReference type="ARBA" id="ARBA00029893"/>
    </source>
</evidence>
<evidence type="ECO:0000256" key="6">
    <source>
        <dbReference type="ARBA" id="ARBA00012487"/>
    </source>
</evidence>
<keyword evidence="12 25" id="KW-0548">Nucleotidyltransferase</keyword>
<keyword evidence="14" id="KW-0443">Lipid metabolism</keyword>
<evidence type="ECO:0000256" key="5">
    <source>
        <dbReference type="ARBA" id="ARBA00010185"/>
    </source>
</evidence>
<evidence type="ECO:0000256" key="19">
    <source>
        <dbReference type="ARBA" id="ARBA00031825"/>
    </source>
</evidence>
<evidence type="ECO:0000256" key="9">
    <source>
        <dbReference type="ARBA" id="ARBA00022516"/>
    </source>
</evidence>
<keyword evidence="26" id="KW-1185">Reference proteome</keyword>
<evidence type="ECO:0000256" key="11">
    <source>
        <dbReference type="ARBA" id="ARBA00022692"/>
    </source>
</evidence>
<evidence type="ECO:0000256" key="1">
    <source>
        <dbReference type="ARBA" id="ARBA00001698"/>
    </source>
</evidence>
<evidence type="ECO:0000256" key="22">
    <source>
        <dbReference type="ARBA" id="ARBA00032743"/>
    </source>
</evidence>
<dbReference type="GO" id="GO:0005886">
    <property type="term" value="C:plasma membrane"/>
    <property type="evidence" value="ECO:0007669"/>
    <property type="project" value="UniProtKB-SubCell"/>
</dbReference>
<dbReference type="PANTHER" id="PTHR46382">
    <property type="entry name" value="PHOSPHATIDATE CYTIDYLYLTRANSFERASE"/>
    <property type="match status" value="1"/>
</dbReference>
<evidence type="ECO:0000313" key="26">
    <source>
        <dbReference type="Proteomes" id="UP000198820"/>
    </source>
</evidence>
<evidence type="ECO:0000256" key="12">
    <source>
        <dbReference type="ARBA" id="ARBA00022695"/>
    </source>
</evidence>
<evidence type="ECO:0000313" key="25">
    <source>
        <dbReference type="EMBL" id="SDZ89249.1"/>
    </source>
</evidence>
<protein>
    <recommendedName>
        <fullName evidence="7">Phosphatidate cytidylyltransferase</fullName>
        <ecNumber evidence="6">2.7.7.41</ecNumber>
    </recommendedName>
    <alternativeName>
        <fullName evidence="20">CDP-DAG synthase</fullName>
    </alternativeName>
    <alternativeName>
        <fullName evidence="22">CDP-DG synthase</fullName>
    </alternativeName>
    <alternativeName>
        <fullName evidence="18">CDP-diacylglycerol synthase</fullName>
    </alternativeName>
    <alternativeName>
        <fullName evidence="21">CDP-diglyceride pyrophosphorylase</fullName>
    </alternativeName>
    <alternativeName>
        <fullName evidence="23">CDP-diglyceride synthase</fullName>
    </alternativeName>
    <alternativeName>
        <fullName evidence="19">CTP:phosphatidate cytidylyltransferase</fullName>
    </alternativeName>
</protein>
<feature type="transmembrane region" description="Helical" evidence="24">
    <location>
        <begin position="12"/>
        <end position="41"/>
    </location>
</feature>
<keyword evidence="16" id="KW-0594">Phospholipid biosynthesis</keyword>